<protein>
    <submittedName>
        <fullName evidence="1">Uncharacterized protein</fullName>
    </submittedName>
</protein>
<gene>
    <name evidence="1" type="ORF">N8T08_004745</name>
</gene>
<reference evidence="1 2" key="1">
    <citation type="journal article" date="2023" name="ACS Omega">
        <title>Identification of the Neoaspergillic Acid Biosynthesis Gene Cluster by Establishing an In Vitro CRISPR-Ribonucleoprotein Genetic System in Aspergillus melleus.</title>
        <authorList>
            <person name="Yuan B."/>
            <person name="Grau M.F."/>
            <person name="Murata R.M."/>
            <person name="Torok T."/>
            <person name="Venkateswaran K."/>
            <person name="Stajich J.E."/>
            <person name="Wang C.C.C."/>
        </authorList>
    </citation>
    <scope>NUCLEOTIDE SEQUENCE [LARGE SCALE GENOMIC DNA]</scope>
    <source>
        <strain evidence="1 2">IMV 1140</strain>
    </source>
</reference>
<name>A0ACC3B3Z9_9EURO</name>
<organism evidence="1 2">
    <name type="scientific">Aspergillus melleus</name>
    <dbReference type="NCBI Taxonomy" id="138277"/>
    <lineage>
        <taxon>Eukaryota</taxon>
        <taxon>Fungi</taxon>
        <taxon>Dikarya</taxon>
        <taxon>Ascomycota</taxon>
        <taxon>Pezizomycotina</taxon>
        <taxon>Eurotiomycetes</taxon>
        <taxon>Eurotiomycetidae</taxon>
        <taxon>Eurotiales</taxon>
        <taxon>Aspergillaceae</taxon>
        <taxon>Aspergillus</taxon>
        <taxon>Aspergillus subgen. Circumdati</taxon>
    </lineage>
</organism>
<sequence>MASLTHGSYTVGWICALSKELTAAEAMLDDKHPGLEQPAKDTNNYTLGKMGEHNIVIVCLPKGNIGTNACATVATIMIQTFPNIKFSFMVGIGGGVPGKVRLGDVVIGTPGDNHPGVVQWDSGKTGQGGQFRQTGSLHPPPHELLNAVSKLENEHRARGTKIPMFLTKMKHENPNLALQYPKPAELKDVLFPANYEHVMRPEGNDNCEGCDQKRSVEQEPRDMKVHYGLIASGNQLIKYAHYRDEINERFDNNVLCFEMEAAGLSLSWPCIVIRGICDYADSHKNKQWQEHAAAVAAAAAKELLLMVPIPAVTFLPSIKKLLDGLWCNMPGEFTESTTEE</sequence>
<evidence type="ECO:0000313" key="2">
    <source>
        <dbReference type="Proteomes" id="UP001177260"/>
    </source>
</evidence>
<dbReference type="Proteomes" id="UP001177260">
    <property type="component" value="Unassembled WGS sequence"/>
</dbReference>
<keyword evidence="2" id="KW-1185">Reference proteome</keyword>
<proteinExistence type="predicted"/>
<accession>A0ACC3B3Z9</accession>
<evidence type="ECO:0000313" key="1">
    <source>
        <dbReference type="EMBL" id="KAK1145030.1"/>
    </source>
</evidence>
<comment type="caution">
    <text evidence="1">The sequence shown here is derived from an EMBL/GenBank/DDBJ whole genome shotgun (WGS) entry which is preliminary data.</text>
</comment>
<dbReference type="EMBL" id="JAOPJF010000027">
    <property type="protein sequence ID" value="KAK1145030.1"/>
    <property type="molecule type" value="Genomic_DNA"/>
</dbReference>